<dbReference type="InterPro" id="IPR050866">
    <property type="entry name" value="CNG_cation_channel"/>
</dbReference>
<dbReference type="InterPro" id="IPR000595">
    <property type="entry name" value="cNMP-bd_dom"/>
</dbReference>
<dbReference type="Gene3D" id="2.60.120.10">
    <property type="entry name" value="Jelly Rolls"/>
    <property type="match status" value="1"/>
</dbReference>
<dbReference type="SMART" id="SM00100">
    <property type="entry name" value="cNMP"/>
    <property type="match status" value="1"/>
</dbReference>
<evidence type="ECO:0000256" key="1">
    <source>
        <dbReference type="ARBA" id="ARBA00023286"/>
    </source>
</evidence>
<sequence length="164" mass="18381">MRELYNGSNLPALIAKTPYVLRCDLMSSMFGQHLRNCYIFADTGEPFLRQLTVLLDYSVYFPGNYIVVAGDSEARMHWVASGAVSVVSVQSDLTETTHELLGPGDVFGLLQGLNRGISHCFSYRAETKVGIVTLSLDSWINILPYFPEARRIILQKSEILFTQI</sequence>
<dbReference type="InterPro" id="IPR018490">
    <property type="entry name" value="cNMP-bd_dom_sf"/>
</dbReference>
<dbReference type="Proteomes" id="UP000838878">
    <property type="component" value="Chromosome 14"/>
</dbReference>
<dbReference type="OrthoDB" id="421226at2759"/>
<dbReference type="Pfam" id="PF00027">
    <property type="entry name" value="cNMP_binding"/>
    <property type="match status" value="1"/>
</dbReference>
<dbReference type="CDD" id="cd00038">
    <property type="entry name" value="CAP_ED"/>
    <property type="match status" value="1"/>
</dbReference>
<dbReference type="EMBL" id="OV170234">
    <property type="protein sequence ID" value="CAH0719458.1"/>
    <property type="molecule type" value="Genomic_DNA"/>
</dbReference>
<dbReference type="SUPFAM" id="SSF51206">
    <property type="entry name" value="cAMP-binding domain-like"/>
    <property type="match status" value="1"/>
</dbReference>
<organism evidence="3 4">
    <name type="scientific">Brenthis ino</name>
    <name type="common">lesser marbled fritillary</name>
    <dbReference type="NCBI Taxonomy" id="405034"/>
    <lineage>
        <taxon>Eukaryota</taxon>
        <taxon>Metazoa</taxon>
        <taxon>Ecdysozoa</taxon>
        <taxon>Arthropoda</taxon>
        <taxon>Hexapoda</taxon>
        <taxon>Insecta</taxon>
        <taxon>Pterygota</taxon>
        <taxon>Neoptera</taxon>
        <taxon>Endopterygota</taxon>
        <taxon>Lepidoptera</taxon>
        <taxon>Glossata</taxon>
        <taxon>Ditrysia</taxon>
        <taxon>Papilionoidea</taxon>
        <taxon>Nymphalidae</taxon>
        <taxon>Heliconiinae</taxon>
        <taxon>Argynnini</taxon>
        <taxon>Brenthis</taxon>
    </lineage>
</organism>
<keyword evidence="1" id="KW-0407">Ion channel</keyword>
<gene>
    <name evidence="3" type="ORF">BINO364_LOCUS5798</name>
</gene>
<evidence type="ECO:0000313" key="4">
    <source>
        <dbReference type="Proteomes" id="UP000838878"/>
    </source>
</evidence>
<reference evidence="3" key="1">
    <citation type="submission" date="2021-12" db="EMBL/GenBank/DDBJ databases">
        <authorList>
            <person name="Martin H S."/>
        </authorList>
    </citation>
    <scope>NUCLEOTIDE SEQUENCE</scope>
</reference>
<dbReference type="GO" id="GO:0044877">
    <property type="term" value="F:protein-containing complex binding"/>
    <property type="evidence" value="ECO:0007669"/>
    <property type="project" value="TreeGrafter"/>
</dbReference>
<accession>A0A8J9VBG8</accession>
<protein>
    <recommendedName>
        <fullName evidence="2">Cyclic nucleotide-binding domain-containing protein</fullName>
    </recommendedName>
</protein>
<dbReference type="PANTHER" id="PTHR45638:SF11">
    <property type="entry name" value="CYCLIC NUCLEOTIDE-GATED CATION CHANNEL SUBUNIT A"/>
    <property type="match status" value="1"/>
</dbReference>
<evidence type="ECO:0000259" key="2">
    <source>
        <dbReference type="PROSITE" id="PS50042"/>
    </source>
</evidence>
<keyword evidence="1" id="KW-0406">Ion transport</keyword>
<feature type="domain" description="Cyclic nucleotide-binding" evidence="2">
    <location>
        <begin position="39"/>
        <end position="143"/>
    </location>
</feature>
<evidence type="ECO:0000313" key="3">
    <source>
        <dbReference type="EMBL" id="CAH0719458.1"/>
    </source>
</evidence>
<feature type="non-terminal residue" evidence="3">
    <location>
        <position position="164"/>
    </location>
</feature>
<keyword evidence="1" id="KW-0813">Transport</keyword>
<proteinExistence type="predicted"/>
<dbReference type="PANTHER" id="PTHR45638">
    <property type="entry name" value="CYCLIC NUCLEOTIDE-GATED CATION CHANNEL SUBUNIT A"/>
    <property type="match status" value="1"/>
</dbReference>
<dbReference type="PROSITE" id="PS50042">
    <property type="entry name" value="CNMP_BINDING_3"/>
    <property type="match status" value="1"/>
</dbReference>
<dbReference type="AlphaFoldDB" id="A0A8J9VBG8"/>
<dbReference type="GO" id="GO:0005221">
    <property type="term" value="F:intracellularly cyclic nucleotide-activated monoatomic cation channel activity"/>
    <property type="evidence" value="ECO:0007669"/>
    <property type="project" value="InterPro"/>
</dbReference>
<name>A0A8J9VBG8_9NEOP</name>
<keyword evidence="1" id="KW-1071">Ligand-gated ion channel</keyword>
<keyword evidence="4" id="KW-1185">Reference proteome</keyword>
<dbReference type="InterPro" id="IPR014710">
    <property type="entry name" value="RmlC-like_jellyroll"/>
</dbReference>